<dbReference type="GO" id="GO:0003677">
    <property type="term" value="F:DNA binding"/>
    <property type="evidence" value="ECO:0007669"/>
    <property type="project" value="InterPro"/>
</dbReference>
<dbReference type="GO" id="GO:0009378">
    <property type="term" value="F:four-way junction helicase activity"/>
    <property type="evidence" value="ECO:0007669"/>
    <property type="project" value="InterPro"/>
</dbReference>
<dbReference type="RefSeq" id="WP_237378899.1">
    <property type="nucleotide sequence ID" value="NZ_CP071793.1"/>
</dbReference>
<dbReference type="SUPFAM" id="SSF52540">
    <property type="entry name" value="P-loop containing nucleoside triphosphate hydrolases"/>
    <property type="match status" value="1"/>
</dbReference>
<protein>
    <recommendedName>
        <fullName evidence="2">Replication-associated recombination protein A</fullName>
    </recommendedName>
</protein>
<dbReference type="GO" id="GO:0000731">
    <property type="term" value="P:DNA synthesis involved in DNA repair"/>
    <property type="evidence" value="ECO:0007669"/>
    <property type="project" value="TreeGrafter"/>
</dbReference>
<feature type="domain" description="AAA+ ATPase" evidence="5">
    <location>
        <begin position="43"/>
        <end position="160"/>
    </location>
</feature>
<keyword evidence="4" id="KW-0067">ATP-binding</keyword>
<dbReference type="Pfam" id="PF12002">
    <property type="entry name" value="MgsA_C"/>
    <property type="match status" value="1"/>
</dbReference>
<evidence type="ECO:0000256" key="3">
    <source>
        <dbReference type="ARBA" id="ARBA00022741"/>
    </source>
</evidence>
<dbReference type="CDD" id="cd00009">
    <property type="entry name" value="AAA"/>
    <property type="match status" value="1"/>
</dbReference>
<dbReference type="Pfam" id="PF05496">
    <property type="entry name" value="RuvB_N"/>
    <property type="match status" value="1"/>
</dbReference>
<dbReference type="InterPro" id="IPR027417">
    <property type="entry name" value="P-loop_NTPase"/>
</dbReference>
<keyword evidence="7" id="KW-1185">Reference proteome</keyword>
<dbReference type="InterPro" id="IPR021886">
    <property type="entry name" value="MgsA_C"/>
</dbReference>
<name>A0A8A4TKA4_SULCO</name>
<dbReference type="GO" id="GO:0017116">
    <property type="term" value="F:single-stranded DNA helicase activity"/>
    <property type="evidence" value="ECO:0007669"/>
    <property type="project" value="TreeGrafter"/>
</dbReference>
<dbReference type="GO" id="GO:0006310">
    <property type="term" value="P:DNA recombination"/>
    <property type="evidence" value="ECO:0007669"/>
    <property type="project" value="InterPro"/>
</dbReference>
<gene>
    <name evidence="6" type="ORF">J3U87_27040</name>
</gene>
<dbReference type="InterPro" id="IPR051314">
    <property type="entry name" value="AAA_ATPase_RarA/MGS1/WRNIP1"/>
</dbReference>
<proteinExistence type="predicted"/>
<sequence length="491" mass="53885">MSLFGESTPPAPLAERLRPKSLDQVLGQSRAVSMLEAFLARGTMPHIVFWGPPGTGKTTMSRLLASLLDWEGRSINASSASVKDIRELAAEARNGWQQYERRTLVFIDEIHRLNKGQQDVLLPILEAGTFVLAGSTTENPYFSLNQALRSRVQLIQLEPLGPDTILEGMQGAVAALGLEADPEALQWVATRTGGDLRLAFTVLESASMIARATDEIITLDHVTLCLRQTQVSGDRKGDNHYDLASAFQKSLRGSDANAAIYYLVRFLESGEDPLFVARRLLVTAAEDVGNADPQALVVAGHAFRAVQVLGLPEGRIPLAQAALYVARAPKSNEAVEALGKAATLIRNRRLDPIPPHLRDSHYKGAKDLGHGVGYVYSHKHPEKSQIFLPEEIAHEQFVRPGKRAQGREEVPAELLERLLETLRAKQAEADHFEIEAQVLAEALDVPEPVIRAGLNLLVQKGQLTFKRVFRLAEAETPAAKEQETEDKPAEE</sequence>
<keyword evidence="3" id="KW-0547">Nucleotide-binding</keyword>
<dbReference type="InterPro" id="IPR008921">
    <property type="entry name" value="DNA_pol3_clamp-load_cplx_C"/>
</dbReference>
<dbReference type="PANTHER" id="PTHR13779:SF7">
    <property type="entry name" value="ATPASE WRNIP1"/>
    <property type="match status" value="1"/>
</dbReference>
<dbReference type="Gene3D" id="3.40.50.300">
    <property type="entry name" value="P-loop containing nucleotide triphosphate hydrolases"/>
    <property type="match status" value="1"/>
</dbReference>
<accession>A0A8A4TKA4</accession>
<dbReference type="Gene3D" id="1.20.272.10">
    <property type="match status" value="1"/>
</dbReference>
<evidence type="ECO:0000256" key="2">
    <source>
        <dbReference type="ARBA" id="ARBA00020776"/>
    </source>
</evidence>
<dbReference type="Pfam" id="PF16193">
    <property type="entry name" value="AAA_assoc_2"/>
    <property type="match status" value="1"/>
</dbReference>
<dbReference type="FunFam" id="1.20.272.10:FF:000001">
    <property type="entry name" value="Putative AAA family ATPase"/>
    <property type="match status" value="1"/>
</dbReference>
<evidence type="ECO:0000256" key="4">
    <source>
        <dbReference type="ARBA" id="ARBA00022840"/>
    </source>
</evidence>
<dbReference type="SMART" id="SM00382">
    <property type="entry name" value="AAA"/>
    <property type="match status" value="1"/>
</dbReference>
<reference evidence="6" key="1">
    <citation type="submission" date="2021-03" db="EMBL/GenBank/DDBJ databases">
        <title>Acanthopleuribacteraceae sp. M133.</title>
        <authorList>
            <person name="Wang G."/>
        </authorList>
    </citation>
    <scope>NUCLEOTIDE SEQUENCE</scope>
    <source>
        <strain evidence="6">M133</strain>
    </source>
</reference>
<dbReference type="GO" id="GO:0005524">
    <property type="term" value="F:ATP binding"/>
    <property type="evidence" value="ECO:0007669"/>
    <property type="project" value="UniProtKB-KW"/>
</dbReference>
<evidence type="ECO:0000256" key="1">
    <source>
        <dbReference type="ARBA" id="ARBA00002393"/>
    </source>
</evidence>
<evidence type="ECO:0000313" key="7">
    <source>
        <dbReference type="Proteomes" id="UP000663929"/>
    </source>
</evidence>
<dbReference type="AlphaFoldDB" id="A0A8A4TKA4"/>
<dbReference type="GO" id="GO:0008047">
    <property type="term" value="F:enzyme activator activity"/>
    <property type="evidence" value="ECO:0007669"/>
    <property type="project" value="TreeGrafter"/>
</dbReference>
<dbReference type="GO" id="GO:0006261">
    <property type="term" value="P:DNA-templated DNA replication"/>
    <property type="evidence" value="ECO:0007669"/>
    <property type="project" value="TreeGrafter"/>
</dbReference>
<dbReference type="PANTHER" id="PTHR13779">
    <property type="entry name" value="WERNER HELICASE-INTERACTING PROTEIN 1 FAMILY MEMBER"/>
    <property type="match status" value="1"/>
</dbReference>
<evidence type="ECO:0000313" key="6">
    <source>
        <dbReference type="EMBL" id="QTD49258.1"/>
    </source>
</evidence>
<organism evidence="6 7">
    <name type="scientific">Sulfidibacter corallicola</name>
    <dbReference type="NCBI Taxonomy" id="2818388"/>
    <lineage>
        <taxon>Bacteria</taxon>
        <taxon>Pseudomonadati</taxon>
        <taxon>Acidobacteriota</taxon>
        <taxon>Holophagae</taxon>
        <taxon>Acanthopleuribacterales</taxon>
        <taxon>Acanthopleuribacteraceae</taxon>
        <taxon>Sulfidibacter</taxon>
    </lineage>
</organism>
<dbReference type="InterPro" id="IPR032423">
    <property type="entry name" value="AAA_assoc_2"/>
</dbReference>
<dbReference type="InterPro" id="IPR008824">
    <property type="entry name" value="RuvB-like_N"/>
</dbReference>
<dbReference type="Proteomes" id="UP000663929">
    <property type="component" value="Chromosome"/>
</dbReference>
<dbReference type="KEGG" id="scor:J3U87_27040"/>
<dbReference type="InterPro" id="IPR003593">
    <property type="entry name" value="AAA+_ATPase"/>
</dbReference>
<evidence type="ECO:0000259" key="5">
    <source>
        <dbReference type="SMART" id="SM00382"/>
    </source>
</evidence>
<comment type="function">
    <text evidence="1">DNA-dependent ATPase that plays important roles in cellular responses to stalled DNA replication processes.</text>
</comment>
<dbReference type="Gene3D" id="1.10.3710.10">
    <property type="entry name" value="DNA polymerase III clamp loader subunits, C-terminal domain"/>
    <property type="match status" value="1"/>
</dbReference>
<dbReference type="EMBL" id="CP071793">
    <property type="protein sequence ID" value="QTD49258.1"/>
    <property type="molecule type" value="Genomic_DNA"/>
</dbReference>
<dbReference type="SUPFAM" id="SSF48019">
    <property type="entry name" value="post-AAA+ oligomerization domain-like"/>
    <property type="match status" value="1"/>
</dbReference>